<evidence type="ECO:0000313" key="2">
    <source>
        <dbReference type="Proteomes" id="UP001234178"/>
    </source>
</evidence>
<dbReference type="Proteomes" id="UP001234178">
    <property type="component" value="Unassembled WGS sequence"/>
</dbReference>
<keyword evidence="2" id="KW-1185">Reference proteome</keyword>
<organism evidence="1 2">
    <name type="scientific">Daphnia magna</name>
    <dbReference type="NCBI Taxonomy" id="35525"/>
    <lineage>
        <taxon>Eukaryota</taxon>
        <taxon>Metazoa</taxon>
        <taxon>Ecdysozoa</taxon>
        <taxon>Arthropoda</taxon>
        <taxon>Crustacea</taxon>
        <taxon>Branchiopoda</taxon>
        <taxon>Diplostraca</taxon>
        <taxon>Cladocera</taxon>
        <taxon>Anomopoda</taxon>
        <taxon>Daphniidae</taxon>
        <taxon>Daphnia</taxon>
    </lineage>
</organism>
<name>A0ABR0BB07_9CRUS</name>
<dbReference type="EMBL" id="JAOYFB010000060">
    <property type="protein sequence ID" value="KAK4045762.1"/>
    <property type="molecule type" value="Genomic_DNA"/>
</dbReference>
<protein>
    <submittedName>
        <fullName evidence="1">Uncharacterized protein</fullName>
    </submittedName>
</protein>
<gene>
    <name evidence="1" type="ORF">OUZ56_033690</name>
</gene>
<comment type="caution">
    <text evidence="1">The sequence shown here is derived from an EMBL/GenBank/DDBJ whole genome shotgun (WGS) entry which is preliminary data.</text>
</comment>
<reference evidence="1 2" key="1">
    <citation type="journal article" date="2023" name="Nucleic Acids Res.">
        <title>The hologenome of Daphnia magna reveals possible DNA methylation and microbiome-mediated evolution of the host genome.</title>
        <authorList>
            <person name="Chaturvedi A."/>
            <person name="Li X."/>
            <person name="Dhandapani V."/>
            <person name="Marshall H."/>
            <person name="Kissane S."/>
            <person name="Cuenca-Cambronero M."/>
            <person name="Asole G."/>
            <person name="Calvet F."/>
            <person name="Ruiz-Romero M."/>
            <person name="Marangio P."/>
            <person name="Guigo R."/>
            <person name="Rago D."/>
            <person name="Mirbahai L."/>
            <person name="Eastwood N."/>
            <person name="Colbourne J.K."/>
            <person name="Zhou J."/>
            <person name="Mallon E."/>
            <person name="Orsini L."/>
        </authorList>
    </citation>
    <scope>NUCLEOTIDE SEQUENCE [LARGE SCALE GENOMIC DNA]</scope>
    <source>
        <strain evidence="1">LRV0_1</strain>
    </source>
</reference>
<sequence length="183" mass="19720">MGTVRDIFQQLGIPIFQTILQTVPARCSRGRGLLDVDILGHRPLVMICSPAKFSLKLFLARRTIEEVHLSAVQRSRTPSILIKKSGQLTKSRYPETSQSGLFGFALLSSLAASSNILLTGEKGTILKTRQSGCGPSGSYQVVDDADEFLSRTKMGLWVNGIAGDWALPCPSSSIAGIPITDNS</sequence>
<proteinExistence type="predicted"/>
<accession>A0ABR0BB07</accession>
<evidence type="ECO:0000313" key="1">
    <source>
        <dbReference type="EMBL" id="KAK4045762.1"/>
    </source>
</evidence>